<evidence type="ECO:0000256" key="3">
    <source>
        <dbReference type="ARBA" id="ARBA00022505"/>
    </source>
</evidence>
<accession>A0ABU9KVV5</accession>
<keyword evidence="7" id="KW-0408">Iron</keyword>
<evidence type="ECO:0000313" key="11">
    <source>
        <dbReference type="EMBL" id="MEL4454321.1"/>
    </source>
</evidence>
<feature type="chain" id="PRO_5045767791" evidence="9">
    <location>
        <begin position="28"/>
        <end position="747"/>
    </location>
</feature>
<evidence type="ECO:0000256" key="9">
    <source>
        <dbReference type="SAM" id="SignalP"/>
    </source>
</evidence>
<evidence type="ECO:0000256" key="2">
    <source>
        <dbReference type="ARBA" id="ARBA00022485"/>
    </source>
</evidence>
<keyword evidence="6" id="KW-0560">Oxidoreductase</keyword>
<dbReference type="SMART" id="SM00926">
    <property type="entry name" value="Molybdop_Fe4S4"/>
    <property type="match status" value="1"/>
</dbReference>
<keyword evidence="12" id="KW-1185">Reference proteome</keyword>
<keyword evidence="4" id="KW-0479">Metal-binding</keyword>
<dbReference type="InterPro" id="IPR006657">
    <property type="entry name" value="MoPterin_dinucl-bd_dom"/>
</dbReference>
<comment type="caution">
    <text evidence="11">The sequence shown here is derived from an EMBL/GenBank/DDBJ whole genome shotgun (WGS) entry which is preliminary data.</text>
</comment>
<feature type="signal peptide" evidence="9">
    <location>
        <begin position="1"/>
        <end position="27"/>
    </location>
</feature>
<dbReference type="EMBL" id="JBCDNA010000001">
    <property type="protein sequence ID" value="MEL4454321.1"/>
    <property type="molecule type" value="Genomic_DNA"/>
</dbReference>
<dbReference type="PROSITE" id="PS51318">
    <property type="entry name" value="TAT"/>
    <property type="match status" value="1"/>
</dbReference>
<dbReference type="PROSITE" id="PS51669">
    <property type="entry name" value="4FE4S_MOW_BIS_MGD"/>
    <property type="match status" value="1"/>
</dbReference>
<dbReference type="SUPFAM" id="SSF50692">
    <property type="entry name" value="ADC-like"/>
    <property type="match status" value="1"/>
</dbReference>
<evidence type="ECO:0000256" key="4">
    <source>
        <dbReference type="ARBA" id="ARBA00022723"/>
    </source>
</evidence>
<dbReference type="PANTHER" id="PTHR43742">
    <property type="entry name" value="TRIMETHYLAMINE-N-OXIDE REDUCTASE"/>
    <property type="match status" value="1"/>
</dbReference>
<dbReference type="Gene3D" id="3.40.228.10">
    <property type="entry name" value="Dimethylsulfoxide Reductase, domain 2"/>
    <property type="match status" value="1"/>
</dbReference>
<dbReference type="Pfam" id="PF01568">
    <property type="entry name" value="Molydop_binding"/>
    <property type="match status" value="1"/>
</dbReference>
<dbReference type="Proteomes" id="UP001474120">
    <property type="component" value="Unassembled WGS sequence"/>
</dbReference>
<dbReference type="InterPro" id="IPR006656">
    <property type="entry name" value="Mopterin_OxRdtase"/>
</dbReference>
<protein>
    <submittedName>
        <fullName evidence="11">Molybdopterin-dependent oxidoreductase</fullName>
    </submittedName>
</protein>
<dbReference type="Gene3D" id="2.40.40.20">
    <property type="match status" value="1"/>
</dbReference>
<dbReference type="RefSeq" id="WP_342157834.1">
    <property type="nucleotide sequence ID" value="NZ_JBCDNA010000001.1"/>
</dbReference>
<reference evidence="11 12" key="1">
    <citation type="submission" date="2024-04" db="EMBL/GenBank/DDBJ databases">
        <title>whole genome sequencing of Lutimonas vermicola strain IMCC1616.</title>
        <authorList>
            <person name="Bae S.S."/>
        </authorList>
    </citation>
    <scope>NUCLEOTIDE SEQUENCE [LARGE SCALE GENOMIC DNA]</scope>
    <source>
        <strain evidence="11 12">IMCC1616</strain>
    </source>
</reference>
<proteinExistence type="inferred from homology"/>
<keyword evidence="5 9" id="KW-0732">Signal</keyword>
<feature type="domain" description="4Fe-4S Mo/W bis-MGD-type" evidence="10">
    <location>
        <begin position="47"/>
        <end position="104"/>
    </location>
</feature>
<evidence type="ECO:0000256" key="8">
    <source>
        <dbReference type="ARBA" id="ARBA00023014"/>
    </source>
</evidence>
<sequence length="747" mass="83692">MDNSRRSFIKISALGASGIAFTTTALSAIPSDMNSNGAKDKKIGSILSRSATYCEVCFWKCAAWVYSDEKGNIQKIIGNENDPHCYGRLCPRGTGGVGMYTDEDRLKTPLIRTKIDGKDSFREASWEEALDLVAKNMEKIKTEYGPESMALIKHGSPGSHLEHLFKAYGSDTVAEPAYAQCRGPRETGFGLTFGSWVGSPEPTDIRDTKCLVLIGSHIGENMHNSQVQEMSDAIDNGANIITVDPRCSTAASKSQHWLAIKPATDIALLLSWMHVLIYEDIYNKEYVEKYGSGFEALKKHVKPFSPEWAYGITTVKPKEIRKTARIMAAAAPSTIVHPGRHVTWYGDDSQRARAIAILNGLLGSWGNRGGFYFKEKISVPKFPHPPYPHPKWGWKELVEKYPFAEMGSTMEVIKASIPGADQKYPIKGWFVAGTNLVASVPKRKVIEEAIQSLDFMVVMDTMPMEITGYADVILPECTYLERYDGIRSATNREPSIALRSPAVPPKYNSKPAWWMAKEIGNRLDLAEYFNYNDYEEVIDWQLKEMGSSLEEMKKIGVKNFKRKSGALYMQKGKTHEFATPSGKIEFYSEELASHGLDPIPVYTSHDSPKQGFYRLNYGRSPMHTFSRTINNPNLSDLTSENMLWVNPKVARIEGLKNNQEVWLQNQDGVNSSFPIKVRVTERIRWDSVYMYHGFGHSNKKLTRAHGKGASDTELISRIAIDPLMGGTGMRGNFVKILLDNPIKETIL</sequence>
<dbReference type="InterPro" id="IPR050612">
    <property type="entry name" value="Prok_Mopterin_Oxidored"/>
</dbReference>
<organism evidence="11 12">
    <name type="scientific">Lutimonas vermicola</name>
    <dbReference type="NCBI Taxonomy" id="414288"/>
    <lineage>
        <taxon>Bacteria</taxon>
        <taxon>Pseudomonadati</taxon>
        <taxon>Bacteroidota</taxon>
        <taxon>Flavobacteriia</taxon>
        <taxon>Flavobacteriales</taxon>
        <taxon>Flavobacteriaceae</taxon>
        <taxon>Lutimonas</taxon>
    </lineage>
</organism>
<dbReference type="InterPro" id="IPR006311">
    <property type="entry name" value="TAT_signal"/>
</dbReference>
<evidence type="ECO:0000256" key="7">
    <source>
        <dbReference type="ARBA" id="ARBA00023004"/>
    </source>
</evidence>
<keyword evidence="2" id="KW-0004">4Fe-4S</keyword>
<dbReference type="Pfam" id="PF00384">
    <property type="entry name" value="Molybdopterin"/>
    <property type="match status" value="1"/>
</dbReference>
<dbReference type="PANTHER" id="PTHR43742:SF9">
    <property type="entry name" value="TETRATHIONATE REDUCTASE SUBUNIT A"/>
    <property type="match status" value="1"/>
</dbReference>
<dbReference type="Gene3D" id="3.30.2070.10">
    <property type="entry name" value="Formate dehydrogenase/DMSO reductase"/>
    <property type="match status" value="1"/>
</dbReference>
<comment type="similarity">
    <text evidence="1">Belongs to the prokaryotic molybdopterin-containing oxidoreductase family.</text>
</comment>
<evidence type="ECO:0000256" key="6">
    <source>
        <dbReference type="ARBA" id="ARBA00023002"/>
    </source>
</evidence>
<keyword evidence="3" id="KW-0500">Molybdenum</keyword>
<dbReference type="Gene3D" id="3.40.50.740">
    <property type="match status" value="1"/>
</dbReference>
<evidence type="ECO:0000259" key="10">
    <source>
        <dbReference type="PROSITE" id="PS51669"/>
    </source>
</evidence>
<dbReference type="Gene3D" id="2.20.25.90">
    <property type="entry name" value="ADC-like domains"/>
    <property type="match status" value="1"/>
</dbReference>
<gene>
    <name evidence="11" type="ORF">AABB81_00325</name>
</gene>
<dbReference type="SUPFAM" id="SSF53706">
    <property type="entry name" value="Formate dehydrogenase/DMSO reductase, domains 1-3"/>
    <property type="match status" value="1"/>
</dbReference>
<evidence type="ECO:0000256" key="5">
    <source>
        <dbReference type="ARBA" id="ARBA00022729"/>
    </source>
</evidence>
<name>A0ABU9KVV5_9FLAO</name>
<keyword evidence="8" id="KW-0411">Iron-sulfur</keyword>
<dbReference type="CDD" id="cd02778">
    <property type="entry name" value="MopB_CT_Thiosulfate-R-like"/>
    <property type="match status" value="1"/>
</dbReference>
<evidence type="ECO:0000313" key="12">
    <source>
        <dbReference type="Proteomes" id="UP001474120"/>
    </source>
</evidence>
<dbReference type="InterPro" id="IPR009010">
    <property type="entry name" value="Asp_de-COase-like_dom_sf"/>
</dbReference>
<evidence type="ECO:0000256" key="1">
    <source>
        <dbReference type="ARBA" id="ARBA00010312"/>
    </source>
</evidence>
<dbReference type="InterPro" id="IPR006963">
    <property type="entry name" value="Mopterin_OxRdtase_4Fe-4S_dom"/>
</dbReference>